<sequence>MNPTRPAQASFRAAVESARRHAAPSSSATAASSIGSCAAGPSTGRSRPRPRALPRRRSSSATAVSSSVSSGAGPLDRSIAVTSTSAAGLRLDEGAAALDPDGRTAPPASC</sequence>
<gene>
    <name evidence="2" type="ORF">C2845_PM01G45890</name>
</gene>
<accession>A0A3L6TGS6</accession>
<evidence type="ECO:0000256" key="1">
    <source>
        <dbReference type="SAM" id="MobiDB-lite"/>
    </source>
</evidence>
<protein>
    <submittedName>
        <fullName evidence="2">Uncharacterized protein</fullName>
    </submittedName>
</protein>
<dbReference type="EMBL" id="PQIB02000001">
    <property type="protein sequence ID" value="RLN38571.1"/>
    <property type="molecule type" value="Genomic_DNA"/>
</dbReference>
<feature type="compositionally biased region" description="Low complexity" evidence="1">
    <location>
        <begin position="23"/>
        <end position="45"/>
    </location>
</feature>
<dbReference type="AlphaFoldDB" id="A0A3L6TGS6"/>
<evidence type="ECO:0000313" key="2">
    <source>
        <dbReference type="EMBL" id="RLN38571.1"/>
    </source>
</evidence>
<comment type="caution">
    <text evidence="2">The sequence shown here is derived from an EMBL/GenBank/DDBJ whole genome shotgun (WGS) entry which is preliminary data.</text>
</comment>
<keyword evidence="3" id="KW-1185">Reference proteome</keyword>
<proteinExistence type="predicted"/>
<feature type="compositionally biased region" description="Basic residues" evidence="1">
    <location>
        <begin position="46"/>
        <end position="58"/>
    </location>
</feature>
<dbReference type="Proteomes" id="UP000275267">
    <property type="component" value="Unassembled WGS sequence"/>
</dbReference>
<organism evidence="2 3">
    <name type="scientific">Panicum miliaceum</name>
    <name type="common">Proso millet</name>
    <name type="synonym">Broomcorn millet</name>
    <dbReference type="NCBI Taxonomy" id="4540"/>
    <lineage>
        <taxon>Eukaryota</taxon>
        <taxon>Viridiplantae</taxon>
        <taxon>Streptophyta</taxon>
        <taxon>Embryophyta</taxon>
        <taxon>Tracheophyta</taxon>
        <taxon>Spermatophyta</taxon>
        <taxon>Magnoliopsida</taxon>
        <taxon>Liliopsida</taxon>
        <taxon>Poales</taxon>
        <taxon>Poaceae</taxon>
        <taxon>PACMAD clade</taxon>
        <taxon>Panicoideae</taxon>
        <taxon>Panicodae</taxon>
        <taxon>Paniceae</taxon>
        <taxon>Panicinae</taxon>
        <taxon>Panicum</taxon>
        <taxon>Panicum sect. Panicum</taxon>
    </lineage>
</organism>
<feature type="compositionally biased region" description="Low complexity" evidence="1">
    <location>
        <begin position="59"/>
        <end position="70"/>
    </location>
</feature>
<reference evidence="3" key="1">
    <citation type="journal article" date="2019" name="Nat. Commun.">
        <title>The genome of broomcorn millet.</title>
        <authorList>
            <person name="Zou C."/>
            <person name="Miki D."/>
            <person name="Li D."/>
            <person name="Tang Q."/>
            <person name="Xiao L."/>
            <person name="Rajput S."/>
            <person name="Deng P."/>
            <person name="Jia W."/>
            <person name="Huang R."/>
            <person name="Zhang M."/>
            <person name="Sun Y."/>
            <person name="Hu J."/>
            <person name="Fu X."/>
            <person name="Schnable P.S."/>
            <person name="Li F."/>
            <person name="Zhang H."/>
            <person name="Feng B."/>
            <person name="Zhu X."/>
            <person name="Liu R."/>
            <person name="Schnable J.C."/>
            <person name="Zhu J.-K."/>
            <person name="Zhang H."/>
        </authorList>
    </citation>
    <scope>NUCLEOTIDE SEQUENCE [LARGE SCALE GENOMIC DNA]</scope>
</reference>
<evidence type="ECO:0000313" key="3">
    <source>
        <dbReference type="Proteomes" id="UP000275267"/>
    </source>
</evidence>
<name>A0A3L6TGS6_PANMI</name>
<feature type="region of interest" description="Disordered" evidence="1">
    <location>
        <begin position="1"/>
        <end position="110"/>
    </location>
</feature>